<dbReference type="OrthoDB" id="263893at2759"/>
<keyword evidence="6 9" id="KW-1133">Transmembrane helix</keyword>
<evidence type="ECO:0000313" key="10">
    <source>
        <dbReference type="EMBL" id="CCH59586.1"/>
    </source>
</evidence>
<evidence type="ECO:0000256" key="8">
    <source>
        <dbReference type="ARBA" id="ARBA00045204"/>
    </source>
</evidence>
<evidence type="ECO:0000256" key="7">
    <source>
        <dbReference type="ARBA" id="ARBA00023136"/>
    </source>
</evidence>
<accession>I2GZN4</accession>
<dbReference type="Proteomes" id="UP000002866">
    <property type="component" value="Chromosome 2"/>
</dbReference>
<dbReference type="PANTHER" id="PTHR13202">
    <property type="entry name" value="MICROSOMAL SIGNAL PEPTIDASE 12 KDA SUBUNIT"/>
    <property type="match status" value="1"/>
</dbReference>
<dbReference type="RefSeq" id="XP_004179105.1">
    <property type="nucleotide sequence ID" value="XM_004179057.1"/>
</dbReference>
<dbReference type="eggNOG" id="KOG4112">
    <property type="taxonomic scope" value="Eukaryota"/>
</dbReference>
<dbReference type="FunCoup" id="I2GZN4">
    <property type="interactions" value="165"/>
</dbReference>
<dbReference type="KEGG" id="tbl:TBLA_0B07700"/>
<dbReference type="Pfam" id="PF06645">
    <property type="entry name" value="SPC12"/>
    <property type="match status" value="1"/>
</dbReference>
<name>I2GZN4_HENB6</name>
<keyword evidence="5" id="KW-0256">Endoplasmic reticulum</keyword>
<proteinExistence type="inferred from homology"/>
<dbReference type="GO" id="GO:0045047">
    <property type="term" value="P:protein targeting to ER"/>
    <property type="evidence" value="ECO:0007669"/>
    <property type="project" value="EnsemblFungi"/>
</dbReference>
<dbReference type="InterPro" id="IPR009542">
    <property type="entry name" value="Spc1/SPCS1"/>
</dbReference>
<evidence type="ECO:0000256" key="5">
    <source>
        <dbReference type="ARBA" id="ARBA00022824"/>
    </source>
</evidence>
<dbReference type="GO" id="GO:0006465">
    <property type="term" value="P:signal peptide processing"/>
    <property type="evidence" value="ECO:0007669"/>
    <property type="project" value="EnsemblFungi"/>
</dbReference>
<feature type="transmembrane region" description="Helical" evidence="9">
    <location>
        <begin position="46"/>
        <end position="65"/>
    </location>
</feature>
<keyword evidence="7 9" id="KW-0472">Membrane</keyword>
<evidence type="ECO:0000256" key="4">
    <source>
        <dbReference type="ARBA" id="ARBA00022692"/>
    </source>
</evidence>
<protein>
    <recommendedName>
        <fullName evidence="3">Signal peptidase complex subunit 1</fullName>
    </recommendedName>
</protein>
<dbReference type="GO" id="GO:0005787">
    <property type="term" value="C:signal peptidase complex"/>
    <property type="evidence" value="ECO:0007669"/>
    <property type="project" value="EnsemblFungi"/>
</dbReference>
<dbReference type="GeneID" id="14493870"/>
<dbReference type="AlphaFoldDB" id="I2GZN4"/>
<reference evidence="10 11" key="1">
    <citation type="journal article" date="2011" name="Proc. Natl. Acad. Sci. U.S.A.">
        <title>Evolutionary erosion of yeast sex chromosomes by mating-type switching accidents.</title>
        <authorList>
            <person name="Gordon J.L."/>
            <person name="Armisen D."/>
            <person name="Proux-Wera E."/>
            <person name="Oheigeartaigh S.S."/>
            <person name="Byrne K.P."/>
            <person name="Wolfe K.H."/>
        </authorList>
    </citation>
    <scope>NUCLEOTIDE SEQUENCE [LARGE SCALE GENOMIC DNA]</scope>
    <source>
        <strain evidence="11">ATCC 34711 / CBS 6284 / DSM 70876 / NBRC 10599 / NRRL Y-10934 / UCD 77-7</strain>
    </source>
</reference>
<sequence>MLENIGRKLIFPIDFPSQKRTFHLQSVILLISALFASAFGFFTQSLLNLLICYAAGVLITMLLVVPPYPSYNKKKLQWVKPSMTNSSMATESGKITVESSGEDIIIVQ</sequence>
<organism evidence="10 11">
    <name type="scientific">Henningerozyma blattae (strain ATCC 34711 / CBS 6284 / DSM 70876 / NBRC 10599 / NRRL Y-10934 / UCD 77-7)</name>
    <name type="common">Yeast</name>
    <name type="synonym">Tetrapisispora blattae</name>
    <dbReference type="NCBI Taxonomy" id="1071380"/>
    <lineage>
        <taxon>Eukaryota</taxon>
        <taxon>Fungi</taxon>
        <taxon>Dikarya</taxon>
        <taxon>Ascomycota</taxon>
        <taxon>Saccharomycotina</taxon>
        <taxon>Saccharomycetes</taxon>
        <taxon>Saccharomycetales</taxon>
        <taxon>Saccharomycetaceae</taxon>
        <taxon>Henningerozyma</taxon>
    </lineage>
</organism>
<evidence type="ECO:0000256" key="6">
    <source>
        <dbReference type="ARBA" id="ARBA00022989"/>
    </source>
</evidence>
<gene>
    <name evidence="10" type="primary">TBLA0B07700</name>
    <name evidence="10" type="ORF">TBLA_0B07700</name>
</gene>
<evidence type="ECO:0000256" key="1">
    <source>
        <dbReference type="ARBA" id="ARBA00004477"/>
    </source>
</evidence>
<evidence type="ECO:0000256" key="2">
    <source>
        <dbReference type="ARBA" id="ARBA00005245"/>
    </source>
</evidence>
<evidence type="ECO:0000256" key="3">
    <source>
        <dbReference type="ARBA" id="ARBA00017059"/>
    </source>
</evidence>
<dbReference type="STRING" id="1071380.I2GZN4"/>
<feature type="transmembrane region" description="Helical" evidence="9">
    <location>
        <begin position="21"/>
        <end position="40"/>
    </location>
</feature>
<dbReference type="InParanoid" id="I2GZN4"/>
<evidence type="ECO:0000313" key="11">
    <source>
        <dbReference type="Proteomes" id="UP000002866"/>
    </source>
</evidence>
<evidence type="ECO:0000256" key="9">
    <source>
        <dbReference type="SAM" id="Phobius"/>
    </source>
</evidence>
<comment type="similarity">
    <text evidence="2">Belongs to the SPCS1 family.</text>
</comment>
<dbReference type="HOGENOM" id="CLU_134505_2_0_1"/>
<comment type="subcellular location">
    <subcellularLocation>
        <location evidence="1">Endoplasmic reticulum membrane</location>
        <topology evidence="1">Multi-pass membrane protein</topology>
    </subcellularLocation>
</comment>
<dbReference type="EMBL" id="HE806317">
    <property type="protein sequence ID" value="CCH59586.1"/>
    <property type="molecule type" value="Genomic_DNA"/>
</dbReference>
<keyword evidence="4 9" id="KW-0812">Transmembrane</keyword>
<comment type="function">
    <text evidence="8">Component of the signal peptidase complex (SPC) which catalyzes the cleavage of N-terminal signal sequences from nascent proteins as they are translocated into the lumen of the endoplasmic reticulum. Dispensable for SPC enzymatic activity.</text>
</comment>
<dbReference type="PANTHER" id="PTHR13202:SF0">
    <property type="entry name" value="SIGNAL PEPTIDASE COMPLEX SUBUNIT 1"/>
    <property type="match status" value="1"/>
</dbReference>
<dbReference type="OMA" id="KLQWVQP"/>
<keyword evidence="11" id="KW-1185">Reference proteome</keyword>